<keyword evidence="2" id="KW-0675">Receptor</keyword>
<dbReference type="EMBL" id="VVUY01000001">
    <property type="protein sequence ID" value="KAA2564420.1"/>
    <property type="molecule type" value="Genomic_DNA"/>
</dbReference>
<evidence type="ECO:0000313" key="2">
    <source>
        <dbReference type="EMBL" id="KAA2564420.1"/>
    </source>
</evidence>
<dbReference type="InterPro" id="IPR035897">
    <property type="entry name" value="Toll_tir_struct_dom_sf"/>
</dbReference>
<dbReference type="GO" id="GO:0007165">
    <property type="term" value="P:signal transduction"/>
    <property type="evidence" value="ECO:0007669"/>
    <property type="project" value="InterPro"/>
</dbReference>
<dbReference type="SMART" id="SM00255">
    <property type="entry name" value="TIR"/>
    <property type="match status" value="1"/>
</dbReference>
<protein>
    <submittedName>
        <fullName evidence="2">Toll/interleukin-1 receptor domain-containing protein</fullName>
    </submittedName>
</protein>
<comment type="caution">
    <text evidence="2">The sequence shown here is derived from an EMBL/GenBank/DDBJ whole genome shotgun (WGS) entry which is preliminary data.</text>
</comment>
<gene>
    <name evidence="2" type="ORF">F2S36_01430</name>
</gene>
<sequence length="373" mass="42719">MMNKNMSEESHKKIFISHSSKDKQIVDIFVDKLLHLGLQIDPNDVAYTSREETGVGTGEDIRKFIKENISTCDFVFFMISENYKKSEICLNEMGAAWATDRTVIPLVFPNLSFDSIGWLYNVRKGLLLNDPDALDSIFDDITEKYSYKPRINTWNRNKNEFILFINNLNSQSTSPILISDITVNNSDIIEVNAEEVEDLDIFDIRENFDSKCREFNELMNNLSIQQNEFNDRMPKHVEQLNAVGATKNMKKIRIAIMAVANDMDDIATLYDESAPKIITIFGEIIDWGVKLQQYDLGDNNEQIKAENREALHSLVIAVLTGKNALINGRNELTKIIGIEKHQKRAQRRLTESYTKIIEAFEKCTIKANDMANA</sequence>
<dbReference type="InterPro" id="IPR000157">
    <property type="entry name" value="TIR_dom"/>
</dbReference>
<evidence type="ECO:0000313" key="3">
    <source>
        <dbReference type="Proteomes" id="UP000323119"/>
    </source>
</evidence>
<dbReference type="SUPFAM" id="SSF52200">
    <property type="entry name" value="Toll/Interleukin receptor TIR domain"/>
    <property type="match status" value="1"/>
</dbReference>
<reference evidence="2 3" key="1">
    <citation type="journal article" date="2019" name="Nat. Med.">
        <title>A library of human gut bacterial isolates paired with longitudinal multiomics data enables mechanistic microbiome research.</title>
        <authorList>
            <person name="Poyet M."/>
            <person name="Groussin M."/>
            <person name="Gibbons S.M."/>
            <person name="Avila-Pacheco J."/>
            <person name="Jiang X."/>
            <person name="Kearney S.M."/>
            <person name="Perrotta A.R."/>
            <person name="Berdy B."/>
            <person name="Zhao S."/>
            <person name="Lieberman T.D."/>
            <person name="Swanson P.K."/>
            <person name="Smith M."/>
            <person name="Roesemann S."/>
            <person name="Alexander J.E."/>
            <person name="Rich S.A."/>
            <person name="Livny J."/>
            <person name="Vlamakis H."/>
            <person name="Clish C."/>
            <person name="Bullock K."/>
            <person name="Deik A."/>
            <person name="Scott J."/>
            <person name="Pierce K.A."/>
            <person name="Xavier R.J."/>
            <person name="Alm E.J."/>
        </authorList>
    </citation>
    <scope>NUCLEOTIDE SEQUENCE [LARGE SCALE GENOMIC DNA]</scope>
    <source>
        <strain evidence="2 3">BIOML-A204</strain>
    </source>
</reference>
<feature type="domain" description="TIR" evidence="1">
    <location>
        <begin position="10"/>
        <end position="145"/>
    </location>
</feature>
<dbReference type="PROSITE" id="PS50104">
    <property type="entry name" value="TIR"/>
    <property type="match status" value="1"/>
</dbReference>
<proteinExistence type="predicted"/>
<name>A0A9P3ZM34_9BACT</name>
<dbReference type="AlphaFoldDB" id="A0A9P3ZM34"/>
<evidence type="ECO:0000259" key="1">
    <source>
        <dbReference type="PROSITE" id="PS50104"/>
    </source>
</evidence>
<dbReference type="Gene3D" id="3.40.50.10140">
    <property type="entry name" value="Toll/interleukin-1 receptor homology (TIR) domain"/>
    <property type="match status" value="1"/>
</dbReference>
<organism evidence="2 3">
    <name type="scientific">Alistipes onderdonkii</name>
    <dbReference type="NCBI Taxonomy" id="328813"/>
    <lineage>
        <taxon>Bacteria</taxon>
        <taxon>Pseudomonadati</taxon>
        <taxon>Bacteroidota</taxon>
        <taxon>Bacteroidia</taxon>
        <taxon>Bacteroidales</taxon>
        <taxon>Rikenellaceae</taxon>
        <taxon>Alistipes</taxon>
    </lineage>
</organism>
<dbReference type="Proteomes" id="UP000323119">
    <property type="component" value="Unassembled WGS sequence"/>
</dbReference>
<accession>A0A9P3ZM34</accession>
<dbReference type="Pfam" id="PF13676">
    <property type="entry name" value="TIR_2"/>
    <property type="match status" value="1"/>
</dbReference>